<evidence type="ECO:0000256" key="2">
    <source>
        <dbReference type="ARBA" id="ARBA00009254"/>
    </source>
</evidence>
<dbReference type="PANTHER" id="PTHR21183:SF18">
    <property type="entry name" value="LARGE RIBOSOMAL SUBUNIT PROTEIN UL29M"/>
    <property type="match status" value="1"/>
</dbReference>
<dbReference type="Proteomes" id="UP001310890">
    <property type="component" value="Unassembled WGS sequence"/>
</dbReference>
<dbReference type="InterPro" id="IPR010729">
    <property type="entry name" value="Ribosomal_uL29_mit"/>
</dbReference>
<evidence type="ECO:0000259" key="9">
    <source>
        <dbReference type="Pfam" id="PF12770"/>
    </source>
</evidence>
<gene>
    <name evidence="10" type="ORF">LTR62_002966</name>
</gene>
<name>A0AAN7TQQ7_9PEZI</name>
<dbReference type="EMBL" id="JAVRRL010000002">
    <property type="protein sequence ID" value="KAK5118452.1"/>
    <property type="molecule type" value="Genomic_DNA"/>
</dbReference>
<keyword evidence="4" id="KW-0496">Mitochondrion</keyword>
<evidence type="ECO:0000256" key="1">
    <source>
        <dbReference type="ARBA" id="ARBA00004173"/>
    </source>
</evidence>
<comment type="subcellular location">
    <subcellularLocation>
        <location evidence="1">Mitochondrion</location>
    </subcellularLocation>
</comment>
<organism evidence="10 11">
    <name type="scientific">Meristemomyces frigidus</name>
    <dbReference type="NCBI Taxonomy" id="1508187"/>
    <lineage>
        <taxon>Eukaryota</taxon>
        <taxon>Fungi</taxon>
        <taxon>Dikarya</taxon>
        <taxon>Ascomycota</taxon>
        <taxon>Pezizomycotina</taxon>
        <taxon>Dothideomycetes</taxon>
        <taxon>Dothideomycetidae</taxon>
        <taxon>Mycosphaerellales</taxon>
        <taxon>Teratosphaeriaceae</taxon>
        <taxon>Meristemomyces</taxon>
    </lineage>
</organism>
<dbReference type="InterPro" id="IPR038340">
    <property type="entry name" value="MRP-L47_sf"/>
</dbReference>
<protein>
    <recommendedName>
        <fullName evidence="6">Large ribosomal subunit protein uL29m</fullName>
    </recommendedName>
    <alternativeName>
        <fullName evidence="7">54S ribosomal protein L4, mitochondrial</fullName>
    </alternativeName>
</protein>
<dbReference type="GO" id="GO:0032543">
    <property type="term" value="P:mitochondrial translation"/>
    <property type="evidence" value="ECO:0007669"/>
    <property type="project" value="TreeGrafter"/>
</dbReference>
<evidence type="ECO:0000313" key="10">
    <source>
        <dbReference type="EMBL" id="KAK5118452.1"/>
    </source>
</evidence>
<evidence type="ECO:0000256" key="4">
    <source>
        <dbReference type="ARBA" id="ARBA00023128"/>
    </source>
</evidence>
<dbReference type="PANTHER" id="PTHR21183">
    <property type="entry name" value="RIBOSOMAL PROTEIN L47, MITOCHONDRIAL-RELATED"/>
    <property type="match status" value="1"/>
</dbReference>
<dbReference type="Pfam" id="PF12770">
    <property type="entry name" value="CHAT"/>
    <property type="match status" value="1"/>
</dbReference>
<proteinExistence type="inferred from homology"/>
<evidence type="ECO:0000256" key="5">
    <source>
        <dbReference type="ARBA" id="ARBA00023274"/>
    </source>
</evidence>
<dbReference type="InterPro" id="IPR024983">
    <property type="entry name" value="CHAT_dom"/>
</dbReference>
<evidence type="ECO:0000256" key="7">
    <source>
        <dbReference type="ARBA" id="ARBA00035399"/>
    </source>
</evidence>
<keyword evidence="3" id="KW-0689">Ribosomal protein</keyword>
<feature type="region of interest" description="Disordered" evidence="8">
    <location>
        <begin position="1315"/>
        <end position="1334"/>
    </location>
</feature>
<evidence type="ECO:0000256" key="6">
    <source>
        <dbReference type="ARBA" id="ARBA00035289"/>
    </source>
</evidence>
<reference evidence="10" key="1">
    <citation type="submission" date="2023-08" db="EMBL/GenBank/DDBJ databases">
        <title>Black Yeasts Isolated from many extreme environments.</title>
        <authorList>
            <person name="Coleine C."/>
            <person name="Stajich J.E."/>
            <person name="Selbmann L."/>
        </authorList>
    </citation>
    <scope>NUCLEOTIDE SEQUENCE</scope>
    <source>
        <strain evidence="10">CCFEE 5401</strain>
    </source>
</reference>
<keyword evidence="5" id="KW-0687">Ribonucleoprotein</keyword>
<evidence type="ECO:0000313" key="11">
    <source>
        <dbReference type="Proteomes" id="UP001310890"/>
    </source>
</evidence>
<sequence length="1548" mass="176716">MAKGGQVYWSTFASLYVGSPPAAVSHLEDAVRSRNLGLYAHAEEMFGIAASVLDECPIISIELSILYERRGLEAEREKVLQHALDSAMQDHSVVPESVIHLLRIMKASCSYYTTGKLRPSLDVARSIQTWLSRWPASEYTDIMCTTYYHVVVKLHRQHSDWCTNDDGDLPATPDKCASSSIRYLRRLLMAQERPVEAGSLLRDESLHYTGAETLIPYQEFLARYNLPPMNGHEVICYRILSSKLFLAEALGELQRYSDGQNLIQQVKASCLPLRENATASSNPRIAILIKNAEPHVSDLEPSLAKLAQHLHVAEAAAGIEEWHIQRASLIDAYHLVDHLIDRCQAPEVWSDLRKRRDTVVRALLEFEIRSGLGPTFLAATLMTTEFDANVTARSTEGLEYLSIFEELYPEFDVPLIGFRLYANAYTAALEANDETMAKKYLEKRQRFYQSTPGYKEPGRTYVYGWTEDETFLQDWHIDLPGMTAKTSFFQRRLLLSCFFLVEWVSGDLGSNTLDDQTAKVLVGDMLDRPIPEDIKLLDINMLAAAVYGTRGHARAKSDWQNWFQDIERWLRRTDLPPSALHRHYLLFVIAWCRGMMLDTFSFAHATSEEELEYILDRQAWHKECRRILESIDPRLDVTWQERAQLRSTEATHLIMLAINQTARDRGLASVDTIDQAIAMKRMLLEEYVMKSQFRFQYWNLVATTRALIVKYRYFNACPMTMPLSPLKQCDDLYRQMVSDFSSLSSFKSFWAKNQATEELDHAQTLRYALECSFQGFVDYIVANPNQLPETADWTSTALHEVFKTHIENVVDWSQRVKARSLTDIMGLGASIPESLLDRARQLPEAIELMQKYMQLNDRWRLAQIPDKMSLREEMRSLENVMRSVKELKPIMDISEGVTITQEELVEMCRDFQEDVFFVDYVHVKTPMSMLWDLAIVLYKNGIVVNILIVQKLKLEDVENWVRANLEEDERLAGGQEDLKRLPLNNREARKRLRQLCPLVENLPQFVQPGQLLVISPTLALYRLPFHAIPCDGQYLIERNPIVYCQSLTILRLCLNSRYGLQETVPEVLRPAVFNPLDDELATKQIVDDIAALLGTIVHSAKDHTKEQFIEQISDASLIHFHGHVRFDETDPLAHHLELSPTLNDVPTRLTAEKILTAKEIFDVSLKPGAHITTASCKSARAKISAANEQLGLLTAFHYAGASSVISTLWNIHRDDGAGFAQAFYYNLLEDLHNASGPGGIFADMARAMQGAILYLMRDKSGVIQSPYHWAGFIFNGAWLFPRPRWVTEARSEPEVSTVLPVAFLLPAFNTTPQSAPFSATTAPQARKDGNRNRGVSALRHTGIGKKQYLRVKPSDLPEPVLDPLKRTRVEVDENHPLWDFFYPTRDPDHLKRELIQSPDSINAHGRGWTVPELRLKDWDDLHRLWWVCVKERNRSATQELARQQVGGRYGMYGDYESNMRRDEVNKTMKCIKFVLTERFYAWENARVSAMEDEEVDLEADVAKGENAYLPGGHDEEYLALDDENVTRTTPSTPLPTLDTARTPGEARA</sequence>
<feature type="region of interest" description="Disordered" evidence="8">
    <location>
        <begin position="1520"/>
        <end position="1548"/>
    </location>
</feature>
<dbReference type="Gene3D" id="6.10.330.20">
    <property type="match status" value="1"/>
</dbReference>
<dbReference type="Pfam" id="PF06984">
    <property type="entry name" value="MRP-L47"/>
    <property type="match status" value="1"/>
</dbReference>
<feature type="domain" description="CHAT" evidence="9">
    <location>
        <begin position="1004"/>
        <end position="1276"/>
    </location>
</feature>
<dbReference type="GO" id="GO:0003735">
    <property type="term" value="F:structural constituent of ribosome"/>
    <property type="evidence" value="ECO:0007669"/>
    <property type="project" value="InterPro"/>
</dbReference>
<accession>A0AAN7TQQ7</accession>
<evidence type="ECO:0000256" key="8">
    <source>
        <dbReference type="SAM" id="MobiDB-lite"/>
    </source>
</evidence>
<comment type="similarity">
    <text evidence="2">Belongs to the universal ribosomal protein uL29 family.</text>
</comment>
<feature type="compositionally biased region" description="Low complexity" evidence="8">
    <location>
        <begin position="1526"/>
        <end position="1539"/>
    </location>
</feature>
<comment type="caution">
    <text evidence="10">The sequence shown here is derived from an EMBL/GenBank/DDBJ whole genome shotgun (WGS) entry which is preliminary data.</text>
</comment>
<evidence type="ECO:0000256" key="3">
    <source>
        <dbReference type="ARBA" id="ARBA00022980"/>
    </source>
</evidence>
<dbReference type="GO" id="GO:0005762">
    <property type="term" value="C:mitochondrial large ribosomal subunit"/>
    <property type="evidence" value="ECO:0007669"/>
    <property type="project" value="TreeGrafter"/>
</dbReference>